<evidence type="ECO:0000259" key="1">
    <source>
        <dbReference type="Pfam" id="PF07539"/>
    </source>
</evidence>
<dbReference type="Proteomes" id="UP001231189">
    <property type="component" value="Unassembled WGS sequence"/>
</dbReference>
<proteinExistence type="predicted"/>
<evidence type="ECO:0000259" key="2">
    <source>
        <dbReference type="Pfam" id="PF20416"/>
    </source>
</evidence>
<dbReference type="Pfam" id="PF07539">
    <property type="entry name" value="UTP20_N"/>
    <property type="match status" value="1"/>
</dbReference>
<gene>
    <name evidence="4" type="ORF">QYE76_053483</name>
</gene>
<dbReference type="InterPro" id="IPR011989">
    <property type="entry name" value="ARM-like"/>
</dbReference>
<protein>
    <recommendedName>
        <fullName evidence="6">HTH arsR-type domain-containing protein</fullName>
    </recommendedName>
</protein>
<evidence type="ECO:0000313" key="5">
    <source>
        <dbReference type="Proteomes" id="UP001231189"/>
    </source>
</evidence>
<dbReference type="GO" id="GO:0030686">
    <property type="term" value="C:90S preribosome"/>
    <property type="evidence" value="ECO:0007669"/>
    <property type="project" value="TreeGrafter"/>
</dbReference>
<evidence type="ECO:0008006" key="6">
    <source>
        <dbReference type="Google" id="ProtNLM"/>
    </source>
</evidence>
<reference evidence="4" key="1">
    <citation type="submission" date="2023-07" db="EMBL/GenBank/DDBJ databases">
        <title>A chromosome-level genome assembly of Lolium multiflorum.</title>
        <authorList>
            <person name="Chen Y."/>
            <person name="Copetti D."/>
            <person name="Kolliker R."/>
            <person name="Studer B."/>
        </authorList>
    </citation>
    <scope>NUCLEOTIDE SEQUENCE</scope>
    <source>
        <strain evidence="4">02402/16</strain>
        <tissue evidence="4">Leaf</tissue>
    </source>
</reference>
<accession>A0AAD8SWY6</accession>
<sequence length="2875" mass="325894">MATPSYAAVKCLNTSSSSRKRFVFKSFSQRVEEIDIDVYRSLHAVKAEPSTGSSFLLDALVEWRELNTAEDFISFYDEMIPLVQTLPQIVLHREKIFSALLQRVNMAARLSLEPILMLIAALARDILEYFLPFLARHADAISALLGDGGDRDPEILEQVFTSWSCIMMYLQKYLVKDVVQILRTTAPLRFFPKDYVREFMAESVSFLLRNAPSSQLTQGLRKALLEAAKNPSPIRIDGVTALLWHVMRGTYTKLHSRAGKVMKFLLTKSVLTTIDDKFPDGSSTIREVITGVIQRLCNEVDQKELALVYTCLFEEINSCIKDDCLEHLKHLINFFTFTLENSKQNDALDKADMLELVKLLICKYVRPSSSTEGASSFEVLGSILDFLLCVLDVPVISCNLSIVYAPVFELTNLSAVIFIKKLLAKSPLIIQAFESKILSAMDNFLETSPEEVLYILLHLFKGATDGITHGIDGSHLDREKKVYKFCDSKIRMWIELLDNIVKTGDHSSNQVSVKEAAILWGSVRCYSNVKDASQDSLTMLNKLICSLDQILEVEEDSISGLPKDTWRSLLGAALLTYHELLLVNGSKNSELSLFLPLAKRHSTCPQVLSAVAEYLDSLLGATSLEMTKEFEPQNLLNSFCIFGANLSSPNKNIRVLTLRILSYYAKMDQRLGSDDERPHKKRRTEDSAEEAVDTKYSNVVDTLFAVESTPVSVSTSRKIAIYVSRIQMSLSSNMVHDDYIPLLLHGIVGILYNRFSDLWPPALDCLGVLIKKHKELVWSQFIQFIAIHQSEGLTVTSQEKLEAATHPQSIFDCFSLYLATDYDYTPLETIATLLLKALQKIPDVAESCSRHLVPLFLNFMGYSDGSITSVDSYMSDKCKGKQWKMILKEWLNLLRVMRNARSLSQSKIIQEILTERVLDESDPDIQAKALDCILNWKDEFLIPYSQNLKNLIDLKTLREELTTWAVSHDSVSIQNCHRSRVVPLVIRVLTPKVRKLKLLGSRKHTGVGHRKAILRFLLQFDSNELQLFFSLLLKSLVPGSLQLEKFSCQSGDLLGSTSDIVGMSTEICLENLTWKRANGFLHLVEEIFGSFGMAHISPFLNTILIIVVRLLESCMRNLRRNSDEEYPHKQSNHPDNECSLSQDAGNSIDLKECSKEMTVADDSEASASVKQLKDLRSLCIRIVSLALGQYESHDFGEYFWNTFFASVKPLIDCFRQEASSSEKPSSLFSCFMVMSQSPKLAPLLGTNNLVPAIFSILTVRTASESITSYALEFIENLLRLDNDLEPQEDHSVLKILVQHMDVLLSSLHDFVNYRKELHRRSGRWLGQRELRLFKLLLNYITEPLAAEHVADLVLPFFSKKDLNSDECLEALHVVRGIIPNLRHGVSVKIVNALNPLLATVGLEQRLCICDIYDGLSSNEFSMRSLARLLRDLNAVSTSELGELDYDMRIKAYDTVQPQLFHGMQEEHMGAILSHCVYDMSSEELIFRQSASRALQSFLGFSASVMNNDLECSIGTATLERGENNSSNVCTKGRIQQILERTYLHNMGSAMCKDISVQKEWIILLREMVYNFDCVPSLNSFKPLWKEDLDEDFFHNIIHLQAGKRSKALSLFRQAMKDTSFSEDVTMKVFVPLFFNMFFDVKAGKGEHVRDVCLDTLSSIAAKVQWEHYRTILMRCFRELSLKPDKQKVILRLICSVLDAFHFMKPTADVSSNSDVINEDSLSSVTFSSTTVSLEKQHYLRKVVFPQVQKLLGSDPEKVNVSINLVALKILKLLPVDYFESQLSSIIHRVCNFLKNRLESVRDEARSALAASLKELGIGYLQFVVKILRAILKRGYELHVLGYTLHFLLSKTVTAEMNGSLNYCLQDLLAVVESDILGDIAEQKEVEKIASKMKETKKRMSFETLKLIAQSITFKTHSLKLILPISAHLRKHLTPKLRTKLEAMLHSIALGVECNPSTETSNLFIFVYGLVEDTSKENGSQCKDNTVSGPGQENIRRMDLLGQGEGGLQNCYILTRFALTLLRNRLKSIKLHKEDEQLLSMLDPFVNLLGKCLSSKYESVLSITFRCLAMLVKLPLPSLKDNADPIKNVLMEIAQRTGNSNGHLVTSCLKLLAHLLRGYRISLSDDQLQMLVRFPIFLDLQTNPSPVALSLLKAIVKRKLVCHEIYDIVVRIGELMVTTQTDSTRQQCIQILLQFFLNYPLSEKRLQQHIDFFLTNLSYEHASGREAVLEMLHDILTRFPQRIIDDQGQTFFLNLVVALANEQHQNVSSMILRTIQKLLGRIGDQGKNSIFEYSLSWYTGDKQNLWSASAQVIGLLAGNRSLGIGKHLESILAVAKQITEYSVTASRGVQLYLTGETSLPFWKEAYHSIAMMERLLLQFPELYFKQNTEAMWMTICKLLTHPHSKLRNMSSSLVASYFASVEKRKREEKLDATSSFLVQPSRLFIIAASFLKQLRMELSDSTANNLIIQNLAYSVCNLHMLIKQTTSSHQFWSSLRSSDHVAFLEGFELLGSKKAKNTFLLCTADAAGFDLNSSEELTSLLVSSLLKKMGKIAMQMEDTHMKIVFSCFSLISSRLGAEVSLTYAVHLLDPLYKVAEDFAGKVISDEAKQSAEVARDKLRDLIGVEKFVEVYNSVRKDVKAKREFRKQSEKLVAVNDPARHAKRKLRMASKHRDHKKRKITAMKMGRWLSDDEYLFKNFIDTSSDEESDDEFFTEAALLIHEHIVSQIPVYRGSLPGHAAALDRKRERDHDQLYNDYFQPKPLFTPTMFRRRFWMSRPLFRRIMDGVKIYDDYFCAEVDAIGKVERDDSLFDNDWEGQGELVTPQGGPASFQDILHAHHEIRDLAVHNQLQADLVEHMWQHVGNNAANNNDEGNLEA</sequence>
<evidence type="ECO:0000259" key="3">
    <source>
        <dbReference type="Pfam" id="PF23099"/>
    </source>
</evidence>
<evidence type="ECO:0000313" key="4">
    <source>
        <dbReference type="EMBL" id="KAK1665324.1"/>
    </source>
</evidence>
<dbReference type="SUPFAM" id="SSF48371">
    <property type="entry name" value="ARM repeat"/>
    <property type="match status" value="3"/>
</dbReference>
<comment type="caution">
    <text evidence="4">The sequence shown here is derived from an EMBL/GenBank/DDBJ whole genome shotgun (WGS) entry which is preliminary data.</text>
</comment>
<dbReference type="GO" id="GO:0032040">
    <property type="term" value="C:small-subunit processome"/>
    <property type="evidence" value="ECO:0007669"/>
    <property type="project" value="TreeGrafter"/>
</dbReference>
<dbReference type="Pfam" id="PF20416">
    <property type="entry name" value="UTP20"/>
    <property type="match status" value="1"/>
</dbReference>
<feature type="domain" description="U3 small nucleolar RNA-associated protein 20 N-terminal" evidence="1">
    <location>
        <begin position="884"/>
        <end position="1506"/>
    </location>
</feature>
<name>A0AAD8SWY6_LOLMU</name>
<dbReference type="PANTHER" id="PTHR17695:SF11">
    <property type="entry name" value="SMALL SUBUNIT PROCESSOME COMPONENT 20 HOMOLOG"/>
    <property type="match status" value="1"/>
</dbReference>
<keyword evidence="5" id="KW-1185">Reference proteome</keyword>
<dbReference type="EMBL" id="JAUUTY010000003">
    <property type="protein sequence ID" value="KAK1665324.1"/>
    <property type="molecule type" value="Genomic_DNA"/>
</dbReference>
<organism evidence="4 5">
    <name type="scientific">Lolium multiflorum</name>
    <name type="common">Italian ryegrass</name>
    <name type="synonym">Lolium perenne subsp. multiflorum</name>
    <dbReference type="NCBI Taxonomy" id="4521"/>
    <lineage>
        <taxon>Eukaryota</taxon>
        <taxon>Viridiplantae</taxon>
        <taxon>Streptophyta</taxon>
        <taxon>Embryophyta</taxon>
        <taxon>Tracheophyta</taxon>
        <taxon>Spermatophyta</taxon>
        <taxon>Magnoliopsida</taxon>
        <taxon>Liliopsida</taxon>
        <taxon>Poales</taxon>
        <taxon>Poaceae</taxon>
        <taxon>BOP clade</taxon>
        <taxon>Pooideae</taxon>
        <taxon>Poodae</taxon>
        <taxon>Poeae</taxon>
        <taxon>Poeae Chloroplast Group 2 (Poeae type)</taxon>
        <taxon>Loliodinae</taxon>
        <taxon>Loliinae</taxon>
        <taxon>Lolium</taxon>
    </lineage>
</organism>
<dbReference type="InterPro" id="IPR057525">
    <property type="entry name" value="UTP20_C"/>
</dbReference>
<dbReference type="Gene3D" id="1.25.10.10">
    <property type="entry name" value="Leucine-rich Repeat Variant"/>
    <property type="match status" value="2"/>
</dbReference>
<dbReference type="InterPro" id="IPR052575">
    <property type="entry name" value="SSU_processome_comp_20"/>
</dbReference>
<dbReference type="Pfam" id="PF23099">
    <property type="entry name" value="UTP20_C"/>
    <property type="match status" value="1"/>
</dbReference>
<dbReference type="InterPro" id="IPR011430">
    <property type="entry name" value="UTP20_N"/>
</dbReference>
<dbReference type="InterPro" id="IPR046523">
    <property type="entry name" value="UTP20_dom"/>
</dbReference>
<feature type="domain" description="U3 small nucleolar RNA-associated protein 20 C-terminal" evidence="3">
    <location>
        <begin position="2609"/>
        <end position="2679"/>
    </location>
</feature>
<feature type="domain" description="U3 small nucleolar RNA-associated protein 20" evidence="2">
    <location>
        <begin position="1756"/>
        <end position="1970"/>
    </location>
</feature>
<dbReference type="InterPro" id="IPR016024">
    <property type="entry name" value="ARM-type_fold"/>
</dbReference>
<dbReference type="PANTHER" id="PTHR17695">
    <property type="entry name" value="SMALL SUBUNIT PROCESSOME COMPONENT 20 HOMOLOG"/>
    <property type="match status" value="1"/>
</dbReference>